<feature type="transmembrane region" description="Helical" evidence="1">
    <location>
        <begin position="254"/>
        <end position="271"/>
    </location>
</feature>
<sequence>MARPSIVKRVHPLTALLWVASVVAVVWAADHIVVSLAGLVTLCAVAIVAGGPRRSVWIPAGEVCAALVVLWLLLLVSALGHSITTGAVVVTLPSIGFGSQQIGGPVHTGATISAANHAAQACVAVIAGATLVQLRPARNWLDLGMCWLGRGARIIAPGVCVAEGIASAVADRARLRRAGLRTSRLDALLDGIDRGRQIESRWEEARLARSPRPWARVLAVTVTLAVMLVCVRHTMPGWTLWHIAVLDPWRDRALMVAAGLWAVTGLAMLMVRGLPGVGRLRLVDVYLVLATIATAVAWRLRDRTGDGRALTSTAGTPLVMCAVMVAGAATVVFSFNAGDRHA</sequence>
<name>F9NV62_9ACTN</name>
<feature type="transmembrane region" description="Helical" evidence="1">
    <location>
        <begin position="56"/>
        <end position="76"/>
    </location>
</feature>
<feature type="transmembrane region" description="Helical" evidence="1">
    <location>
        <begin position="312"/>
        <end position="335"/>
    </location>
</feature>
<dbReference type="STRING" id="1574624.GCA_001642025_01440"/>
<evidence type="ECO:0000313" key="3">
    <source>
        <dbReference type="Proteomes" id="UP000007832"/>
    </source>
</evidence>
<organism evidence="2 3">
    <name type="scientific">[Propionibacterium] namnetense SK182B-JCVI</name>
    <dbReference type="NCBI Taxonomy" id="1051006"/>
    <lineage>
        <taxon>Bacteria</taxon>
        <taxon>Bacillati</taxon>
        <taxon>Actinomycetota</taxon>
        <taxon>Actinomycetes</taxon>
        <taxon>Propionibacteriales</taxon>
        <taxon>Propionibacteriaceae</taxon>
        <taxon>Cutibacterium</taxon>
    </lineage>
</organism>
<dbReference type="Proteomes" id="UP000007832">
    <property type="component" value="Unassembled WGS sequence"/>
</dbReference>
<evidence type="ECO:0000256" key="1">
    <source>
        <dbReference type="SAM" id="Phobius"/>
    </source>
</evidence>
<evidence type="ECO:0000313" key="2">
    <source>
        <dbReference type="EMBL" id="EGR97153.1"/>
    </source>
</evidence>
<dbReference type="EMBL" id="AFUN01000026">
    <property type="protein sequence ID" value="EGR97153.1"/>
    <property type="molecule type" value="Genomic_DNA"/>
</dbReference>
<keyword evidence="1" id="KW-0812">Transmembrane</keyword>
<gene>
    <name evidence="2" type="ORF">HMPREF1162_2218</name>
</gene>
<proteinExistence type="predicted"/>
<reference evidence="2 3" key="1">
    <citation type="submission" date="2011-07" db="EMBL/GenBank/DDBJ databases">
        <title>Genome Sequence of Propionibacterium acnes SK182B-JCVI.</title>
        <authorList>
            <person name="Durkin A.S."/>
            <person name="Madupu R."/>
            <person name="Hostetler J."/>
            <person name="Radune D."/>
            <person name="Torralba M."/>
            <person name="Methe B."/>
            <person name="Sutton G."/>
            <person name="Strausberg R.L."/>
            <person name="Nelson K.E."/>
        </authorList>
    </citation>
    <scope>NUCLEOTIDE SEQUENCE [LARGE SCALE GENOMIC DNA]</scope>
    <source>
        <strain evidence="2 3">SK182B-JCVI</strain>
    </source>
</reference>
<protein>
    <submittedName>
        <fullName evidence="2">Putative membrane protein</fullName>
    </submittedName>
</protein>
<accession>F9NV62</accession>
<dbReference type="PATRIC" id="fig|1051006.4.peg.1062"/>
<keyword evidence="1" id="KW-1133">Transmembrane helix</keyword>
<keyword evidence="1" id="KW-0472">Membrane</keyword>
<dbReference type="AlphaFoldDB" id="F9NV62"/>
<feature type="transmembrane region" description="Helical" evidence="1">
    <location>
        <begin position="214"/>
        <end position="234"/>
    </location>
</feature>
<comment type="caution">
    <text evidence="2">The sequence shown here is derived from an EMBL/GenBank/DDBJ whole genome shotgun (WGS) entry which is preliminary data.</text>
</comment>
<feature type="transmembrane region" description="Helical" evidence="1">
    <location>
        <begin position="283"/>
        <end position="300"/>
    </location>
</feature>